<dbReference type="RefSeq" id="WP_008983859.1">
    <property type="nucleotide sequence ID" value="NZ_AKKU01000011.1"/>
</dbReference>
<evidence type="ECO:0000313" key="6">
    <source>
        <dbReference type="EMBL" id="EIW89369.1"/>
    </source>
</evidence>
<dbReference type="PANTHER" id="PTHR30244">
    <property type="entry name" value="TRANSAMINASE"/>
    <property type="match status" value="1"/>
</dbReference>
<keyword evidence="6" id="KW-0032">Aminotransferase</keyword>
<dbReference type="GO" id="GO:0030170">
    <property type="term" value="F:pyridoxal phosphate binding"/>
    <property type="evidence" value="ECO:0007669"/>
    <property type="project" value="TreeGrafter"/>
</dbReference>
<keyword evidence="6" id="KW-0808">Transferase</keyword>
<dbReference type="InterPro" id="IPR015421">
    <property type="entry name" value="PyrdxlP-dep_Trfase_major"/>
</dbReference>
<dbReference type="EMBL" id="AKKU01000011">
    <property type="protein sequence ID" value="EIW89369.1"/>
    <property type="molecule type" value="Genomic_DNA"/>
</dbReference>
<evidence type="ECO:0000256" key="1">
    <source>
        <dbReference type="ARBA" id="ARBA00022898"/>
    </source>
</evidence>
<gene>
    <name evidence="6" type="ORF">AGRI_04687</name>
</gene>
<comment type="caution">
    <text evidence="6">The sequence shown here is derived from an EMBL/GenBank/DDBJ whole genome shotgun (WGS) entry which is preliminary data.</text>
</comment>
<evidence type="ECO:0000313" key="7">
    <source>
        <dbReference type="Proteomes" id="UP000035062"/>
    </source>
</evidence>
<dbReference type="PIRSF" id="PIRSF000390">
    <property type="entry name" value="PLP_StrS"/>
    <property type="match status" value="1"/>
</dbReference>
<evidence type="ECO:0000256" key="2">
    <source>
        <dbReference type="ARBA" id="ARBA00037999"/>
    </source>
</evidence>
<dbReference type="PANTHER" id="PTHR30244:SF9">
    <property type="entry name" value="PROTEIN RV3402C"/>
    <property type="match status" value="1"/>
</dbReference>
<evidence type="ECO:0000256" key="3">
    <source>
        <dbReference type="PIRSR" id="PIRSR000390-1"/>
    </source>
</evidence>
<dbReference type="Gene3D" id="3.40.640.10">
    <property type="entry name" value="Type I PLP-dependent aspartate aminotransferase-like (Major domain)"/>
    <property type="match status" value="1"/>
</dbReference>
<dbReference type="GO" id="GO:0008483">
    <property type="term" value="F:transaminase activity"/>
    <property type="evidence" value="ECO:0007669"/>
    <property type="project" value="UniProtKB-KW"/>
</dbReference>
<reference evidence="6 7" key="1">
    <citation type="journal article" date="2012" name="J. Bacteriol.">
        <title>Genome Sequence of Pectin-Degrading Alishewanella agri, Isolated from Landfill Soil.</title>
        <authorList>
            <person name="Kim J."/>
            <person name="Jung J."/>
            <person name="Sung J.S."/>
            <person name="Chun J."/>
            <person name="Park W."/>
        </authorList>
    </citation>
    <scope>NUCLEOTIDE SEQUENCE [LARGE SCALE GENOMIC DNA]</scope>
    <source>
        <strain evidence="6 7">BL06</strain>
    </source>
</reference>
<dbReference type="GO" id="GO:0000271">
    <property type="term" value="P:polysaccharide biosynthetic process"/>
    <property type="evidence" value="ECO:0007669"/>
    <property type="project" value="TreeGrafter"/>
</dbReference>
<feature type="modified residue" description="N6-(pyridoxal phosphate)lysine" evidence="4">
    <location>
        <position position="181"/>
    </location>
</feature>
<dbReference type="eggNOG" id="COG0399">
    <property type="taxonomic scope" value="Bacteria"/>
</dbReference>
<name>I9P3I5_9ALTE</name>
<dbReference type="InterPro" id="IPR000653">
    <property type="entry name" value="DegT/StrS_aminotransferase"/>
</dbReference>
<keyword evidence="1 4" id="KW-0663">Pyridoxal phosphate</keyword>
<dbReference type="AlphaFoldDB" id="I9P3I5"/>
<evidence type="ECO:0000256" key="5">
    <source>
        <dbReference type="RuleBase" id="RU004508"/>
    </source>
</evidence>
<dbReference type="Proteomes" id="UP000035062">
    <property type="component" value="Unassembled WGS sequence"/>
</dbReference>
<dbReference type="SUPFAM" id="SSF53383">
    <property type="entry name" value="PLP-dependent transferases"/>
    <property type="match status" value="1"/>
</dbReference>
<proteinExistence type="inferred from homology"/>
<evidence type="ECO:0000256" key="4">
    <source>
        <dbReference type="PIRSR" id="PIRSR000390-2"/>
    </source>
</evidence>
<dbReference type="InterPro" id="IPR015424">
    <property type="entry name" value="PyrdxlP-dep_Trfase"/>
</dbReference>
<sequence length="365" mass="40567">MIPVNKPYLPAFDKYTHYLERVYQRAWLTNNGPLVQELKVRLEEYLGVKNLLLVANGTLAMQLAYKVFNLKGNAVTTPFTFIATSSSLAWEGIAPNFADINAESYNLCPHHAEKAIDDYTTAIVPVHVYGNPCDVDAFQALSAKKDLKVIYDAAHAFGVNVNGTSVLNYGDASTLSFHATKVFHTVEGGAVIFKNSDDYERALLMTNFGIDTKTMNINDSGINTKMSEVHAAMGLAVLDDIDNIISHRKALFVEYCAQLKDIVTQPSWHNQSTLNGAYMPVTFSSKEECTAVLKGLADSGIIARRYFNPSINTIEHYRMQKFARCEVSESYAERTLCLPLYFDMNDNEVHAVVTGVKKALYADSI</sequence>
<dbReference type="STRING" id="1195246.AGRI_04687"/>
<comment type="similarity">
    <text evidence="2 5">Belongs to the DegT/DnrJ/EryC1 family.</text>
</comment>
<organism evidence="6 7">
    <name type="scientific">Alishewanella agri BL06</name>
    <dbReference type="NCBI Taxonomy" id="1195246"/>
    <lineage>
        <taxon>Bacteria</taxon>
        <taxon>Pseudomonadati</taxon>
        <taxon>Pseudomonadota</taxon>
        <taxon>Gammaproteobacteria</taxon>
        <taxon>Alteromonadales</taxon>
        <taxon>Alteromonadaceae</taxon>
        <taxon>Alishewanella</taxon>
    </lineage>
</organism>
<dbReference type="PATRIC" id="fig|1195246.3.peg.922"/>
<dbReference type="CDD" id="cd00616">
    <property type="entry name" value="AHBA_syn"/>
    <property type="match status" value="1"/>
</dbReference>
<protein>
    <submittedName>
        <fullName evidence="6">Aminotransferase</fullName>
    </submittedName>
</protein>
<feature type="active site" description="Proton acceptor" evidence="3">
    <location>
        <position position="181"/>
    </location>
</feature>
<accession>I9P3I5</accession>
<dbReference type="Pfam" id="PF01041">
    <property type="entry name" value="DegT_DnrJ_EryC1"/>
    <property type="match status" value="1"/>
</dbReference>
<keyword evidence="7" id="KW-1185">Reference proteome</keyword>